<dbReference type="Proteomes" id="UP000460272">
    <property type="component" value="Unassembled WGS sequence"/>
</dbReference>
<evidence type="ECO:0000259" key="1">
    <source>
        <dbReference type="PROSITE" id="PS50943"/>
    </source>
</evidence>
<sequence>MGDSRKDEAGAGAAPAADVQAPLTLAGKLNTLVDSAHPAGRGPYSNVEIAALIERTTGEQVSGTQIWKLRNGQAQNPQKRLIEALARTFGVPPGYFFDDYDPRAAGLVQEQVELLALVRDSGITAVQLRAIAGLPDEAREAVVRLIEATARAESGKRSDQGEPR</sequence>
<name>A0A6P2BSM7_9ACTN</name>
<dbReference type="OrthoDB" id="2679623at2"/>
<dbReference type="Gene3D" id="1.10.260.40">
    <property type="entry name" value="lambda repressor-like DNA-binding domains"/>
    <property type="match status" value="1"/>
</dbReference>
<organism evidence="2 3">
    <name type="scientific">Trebonia kvetii</name>
    <dbReference type="NCBI Taxonomy" id="2480626"/>
    <lineage>
        <taxon>Bacteria</taxon>
        <taxon>Bacillati</taxon>
        <taxon>Actinomycetota</taxon>
        <taxon>Actinomycetes</taxon>
        <taxon>Streptosporangiales</taxon>
        <taxon>Treboniaceae</taxon>
        <taxon>Trebonia</taxon>
    </lineage>
</organism>
<dbReference type="InterPro" id="IPR010982">
    <property type="entry name" value="Lambda_DNA-bd_dom_sf"/>
</dbReference>
<accession>A0A6P2BSM7</accession>
<comment type="caution">
    <text evidence="2">The sequence shown here is derived from an EMBL/GenBank/DDBJ whole genome shotgun (WGS) entry which is preliminary data.</text>
</comment>
<dbReference type="GO" id="GO:0003677">
    <property type="term" value="F:DNA binding"/>
    <property type="evidence" value="ECO:0007669"/>
    <property type="project" value="InterPro"/>
</dbReference>
<gene>
    <name evidence="2" type="ORF">EAS64_25040</name>
</gene>
<feature type="domain" description="HTH cro/C1-type" evidence="1">
    <location>
        <begin position="61"/>
        <end position="96"/>
    </location>
</feature>
<proteinExistence type="predicted"/>
<reference evidence="2 3" key="1">
    <citation type="submission" date="2018-11" db="EMBL/GenBank/DDBJ databases">
        <title>Trebonia kvetii gen.nov., sp.nov., a novel acidophilic actinobacterium, and proposal of the new actinobacterial family Treboniaceae fam. nov.</title>
        <authorList>
            <person name="Rapoport D."/>
            <person name="Sagova-Mareckova M."/>
            <person name="Sedlacek I."/>
            <person name="Provaznik J."/>
            <person name="Kralova S."/>
            <person name="Pavlinic D."/>
            <person name="Benes V."/>
            <person name="Kopecky J."/>
        </authorList>
    </citation>
    <scope>NUCLEOTIDE SEQUENCE [LARGE SCALE GENOMIC DNA]</scope>
    <source>
        <strain evidence="2 3">15Tr583</strain>
    </source>
</reference>
<dbReference type="InterPro" id="IPR001387">
    <property type="entry name" value="Cro/C1-type_HTH"/>
</dbReference>
<dbReference type="RefSeq" id="WP_145856804.1">
    <property type="nucleotide sequence ID" value="NZ_RPFW01000005.1"/>
</dbReference>
<evidence type="ECO:0000313" key="3">
    <source>
        <dbReference type="Proteomes" id="UP000460272"/>
    </source>
</evidence>
<dbReference type="EMBL" id="RPFW01000005">
    <property type="protein sequence ID" value="TVZ02109.1"/>
    <property type="molecule type" value="Genomic_DNA"/>
</dbReference>
<dbReference type="PROSITE" id="PS50943">
    <property type="entry name" value="HTH_CROC1"/>
    <property type="match status" value="1"/>
</dbReference>
<keyword evidence="3" id="KW-1185">Reference proteome</keyword>
<protein>
    <submittedName>
        <fullName evidence="2">XRE family transcriptional regulator</fullName>
    </submittedName>
</protein>
<evidence type="ECO:0000313" key="2">
    <source>
        <dbReference type="EMBL" id="TVZ02109.1"/>
    </source>
</evidence>
<dbReference type="AlphaFoldDB" id="A0A6P2BSM7"/>